<dbReference type="SUPFAM" id="SSF53448">
    <property type="entry name" value="Nucleotide-diphospho-sugar transferases"/>
    <property type="match status" value="1"/>
</dbReference>
<dbReference type="Gene3D" id="3.90.550.10">
    <property type="entry name" value="Spore Coat Polysaccharide Biosynthesis Protein SpsA, Chain A"/>
    <property type="match status" value="1"/>
</dbReference>
<dbReference type="AlphaFoldDB" id="A0AAU8FN67"/>
<feature type="domain" description="Glycosyltransferase 2-like" evidence="1">
    <location>
        <begin position="8"/>
        <end position="111"/>
    </location>
</feature>
<dbReference type="Pfam" id="PF00535">
    <property type="entry name" value="Glycos_transf_2"/>
    <property type="match status" value="1"/>
</dbReference>
<dbReference type="CDD" id="cd04196">
    <property type="entry name" value="GT_2_like_d"/>
    <property type="match status" value="1"/>
</dbReference>
<dbReference type="GO" id="GO:0016758">
    <property type="term" value="F:hexosyltransferase activity"/>
    <property type="evidence" value="ECO:0007669"/>
    <property type="project" value="UniProtKB-ARBA"/>
</dbReference>
<protein>
    <submittedName>
        <fullName evidence="2">Glycosyltransferase family 2 protein</fullName>
    </submittedName>
</protein>
<evidence type="ECO:0000313" key="2">
    <source>
        <dbReference type="EMBL" id="XCH25216.1"/>
    </source>
</evidence>
<dbReference type="InterPro" id="IPR001173">
    <property type="entry name" value="Glyco_trans_2-like"/>
</dbReference>
<organism evidence="2">
    <name type="scientific">Dyadobacter sp. 676</name>
    <dbReference type="NCBI Taxonomy" id="3088362"/>
    <lineage>
        <taxon>Bacteria</taxon>
        <taxon>Pseudomonadati</taxon>
        <taxon>Bacteroidota</taxon>
        <taxon>Cytophagia</taxon>
        <taxon>Cytophagales</taxon>
        <taxon>Spirosomataceae</taxon>
        <taxon>Dyadobacter</taxon>
    </lineage>
</organism>
<dbReference type="InterPro" id="IPR029044">
    <property type="entry name" value="Nucleotide-diphossugar_trans"/>
</dbReference>
<dbReference type="PANTHER" id="PTHR22916:SF3">
    <property type="entry name" value="UDP-GLCNAC:BETAGAL BETA-1,3-N-ACETYLGLUCOSAMINYLTRANSFERASE-LIKE PROTEIN 1"/>
    <property type="match status" value="1"/>
</dbReference>
<proteinExistence type="predicted"/>
<dbReference type="PANTHER" id="PTHR22916">
    <property type="entry name" value="GLYCOSYLTRANSFERASE"/>
    <property type="match status" value="1"/>
</dbReference>
<sequence>MTDTAKISIALCTYNGEQFLRAQLDSIIAQSIDSWEVIAVDDGSTDHTWEVLNDYAAVDGRFKLFRNEKNLGYNGNFQKALNLCEGEYIAICDQDDVWHPDKLKFQLDAIGNSLLVYHDSELIDAAGSSMNLKISDKFNFYRGSSPEAFLYLNCVSGHSILMKNDLVAKALPFPSNFHYDQWLAFVAASTGSVDFVERVLVQYRQHQHNTTDILARRKSARSRDMKLAELEREAIWIAKCAEKATGNSRQLLVRLAALSESRNRSFAEPRYGIVIWQHRHTLLSLLKKSPVSKLFYIVRKIWGSKAKKLL</sequence>
<evidence type="ECO:0000259" key="1">
    <source>
        <dbReference type="Pfam" id="PF00535"/>
    </source>
</evidence>
<dbReference type="EMBL" id="CP159289">
    <property type="protein sequence ID" value="XCH25216.1"/>
    <property type="molecule type" value="Genomic_DNA"/>
</dbReference>
<gene>
    <name evidence="2" type="ORF">ABV298_01930</name>
</gene>
<reference evidence="2" key="1">
    <citation type="submission" date="2024-06" db="EMBL/GenBank/DDBJ databases">
        <title>Sequencing and assembly of the genome of Dyadobacter sp. strain 676, a symbiont of Cyamopsis tetragonoloba.</title>
        <authorList>
            <person name="Guro P."/>
            <person name="Sazanova A."/>
            <person name="Kuznetsova I."/>
            <person name="Belimov A."/>
            <person name="Safronova V."/>
        </authorList>
    </citation>
    <scope>NUCLEOTIDE SEQUENCE</scope>
    <source>
        <strain evidence="2">676</strain>
    </source>
</reference>
<name>A0AAU8FN67_9BACT</name>
<accession>A0AAU8FN67</accession>
<dbReference type="RefSeq" id="WP_353720519.1">
    <property type="nucleotide sequence ID" value="NZ_CP159289.1"/>
</dbReference>